<dbReference type="Proteomes" id="UP000197138">
    <property type="component" value="Unassembled WGS sequence"/>
</dbReference>
<dbReference type="EMBL" id="MTKT01001810">
    <property type="protein sequence ID" value="OWM83748.1"/>
    <property type="molecule type" value="Genomic_DNA"/>
</dbReference>
<accession>A0A218XG29</accession>
<protein>
    <submittedName>
        <fullName evidence="1">Uncharacterized protein</fullName>
    </submittedName>
</protein>
<organism evidence="1 2">
    <name type="scientific">Punica granatum</name>
    <name type="common">Pomegranate</name>
    <dbReference type="NCBI Taxonomy" id="22663"/>
    <lineage>
        <taxon>Eukaryota</taxon>
        <taxon>Viridiplantae</taxon>
        <taxon>Streptophyta</taxon>
        <taxon>Embryophyta</taxon>
        <taxon>Tracheophyta</taxon>
        <taxon>Spermatophyta</taxon>
        <taxon>Magnoliopsida</taxon>
        <taxon>eudicotyledons</taxon>
        <taxon>Gunneridae</taxon>
        <taxon>Pentapetalae</taxon>
        <taxon>rosids</taxon>
        <taxon>malvids</taxon>
        <taxon>Myrtales</taxon>
        <taxon>Lythraceae</taxon>
        <taxon>Punica</taxon>
    </lineage>
</organism>
<evidence type="ECO:0000313" key="2">
    <source>
        <dbReference type="Proteomes" id="UP000197138"/>
    </source>
</evidence>
<reference evidence="2" key="1">
    <citation type="journal article" date="2017" name="Plant J.">
        <title>The pomegranate (Punica granatum L.) genome and the genomics of punicalagin biosynthesis.</title>
        <authorList>
            <person name="Qin G."/>
            <person name="Xu C."/>
            <person name="Ming R."/>
            <person name="Tang H."/>
            <person name="Guyot R."/>
            <person name="Kramer E.M."/>
            <person name="Hu Y."/>
            <person name="Yi X."/>
            <person name="Qi Y."/>
            <person name="Xu X."/>
            <person name="Gao Z."/>
            <person name="Pan H."/>
            <person name="Jian J."/>
            <person name="Tian Y."/>
            <person name="Yue Z."/>
            <person name="Xu Y."/>
        </authorList>
    </citation>
    <scope>NUCLEOTIDE SEQUENCE [LARGE SCALE GENOMIC DNA]</scope>
    <source>
        <strain evidence="2">cv. Dabenzi</strain>
    </source>
</reference>
<dbReference type="AlphaFoldDB" id="A0A218XG29"/>
<evidence type="ECO:0000313" key="1">
    <source>
        <dbReference type="EMBL" id="OWM83748.1"/>
    </source>
</evidence>
<sequence>MARTTLANLTMVFSSLGLGEPKAQVSLAVGLPSLGLTTHMAGFAALANHSVLEPWGLDSLGLSRGLNSRSFPS</sequence>
<name>A0A218XG29_PUNGR</name>
<comment type="caution">
    <text evidence="1">The sequence shown here is derived from an EMBL/GenBank/DDBJ whole genome shotgun (WGS) entry which is preliminary data.</text>
</comment>
<proteinExistence type="predicted"/>
<gene>
    <name evidence="1" type="ORF">CDL15_Pgr004178</name>
</gene>